<evidence type="ECO:0000313" key="2">
    <source>
        <dbReference type="EMBL" id="MCP3421401.1"/>
    </source>
</evidence>
<evidence type="ECO:0000256" key="1">
    <source>
        <dbReference type="ARBA" id="ARBA00009580"/>
    </source>
</evidence>
<dbReference type="RefSeq" id="WP_254180618.1">
    <property type="nucleotide sequence ID" value="NZ_JANARS010000002.1"/>
</dbReference>
<dbReference type="Gene3D" id="3.90.190.10">
    <property type="entry name" value="Protein tyrosine phosphatase superfamily"/>
    <property type="match status" value="1"/>
</dbReference>
<proteinExistence type="inferred from homology"/>
<keyword evidence="3" id="KW-1185">Reference proteome</keyword>
<comment type="caution">
    <text evidence="2">The sequence shown here is derived from an EMBL/GenBank/DDBJ whole genome shotgun (WGS) entry which is preliminary data.</text>
</comment>
<dbReference type="PANTHER" id="PTHR31126">
    <property type="entry name" value="TYROSINE-PROTEIN PHOSPHATASE"/>
    <property type="match status" value="1"/>
</dbReference>
<dbReference type="InterPro" id="IPR026893">
    <property type="entry name" value="Tyr/Ser_Pase_IphP-type"/>
</dbReference>
<dbReference type="InterPro" id="IPR029021">
    <property type="entry name" value="Prot-tyrosine_phosphatase-like"/>
</dbReference>
<dbReference type="InterPro" id="IPR016130">
    <property type="entry name" value="Tyr_Pase_AS"/>
</dbReference>
<dbReference type="PANTHER" id="PTHR31126:SF1">
    <property type="entry name" value="TYROSINE SPECIFIC PROTEIN PHOSPHATASES DOMAIN-CONTAINING PROTEIN"/>
    <property type="match status" value="1"/>
</dbReference>
<dbReference type="EMBL" id="JANARS010000002">
    <property type="protein sequence ID" value="MCP3421401.1"/>
    <property type="molecule type" value="Genomic_DNA"/>
</dbReference>
<reference evidence="2 3" key="1">
    <citation type="submission" date="2022-06" db="EMBL/GenBank/DDBJ databases">
        <authorList>
            <person name="So Y."/>
        </authorList>
    </citation>
    <scope>NUCLEOTIDE SEQUENCE [LARGE SCALE GENOMIC DNA]</scope>
    <source>
        <strain evidence="2 3">STR3</strain>
    </source>
</reference>
<comment type="similarity">
    <text evidence="1">Belongs to the protein-tyrosine phosphatase family.</text>
</comment>
<gene>
    <name evidence="2" type="ORF">NCI01_06305</name>
</gene>
<dbReference type="SUPFAM" id="SSF52799">
    <property type="entry name" value="(Phosphotyrosine protein) phosphatases II"/>
    <property type="match status" value="1"/>
</dbReference>
<accession>A0ABT1KXR9</accession>
<sequence>MTLLWDGARNVGDLGGLALVAGGETARGRIYRSAAHEWITGRGWVHARQAGVTTVVDLRNDMEIGRTSEHPVLDAGATAGITFVNAPTENPRDAEFLRQCGPWLDHPCSWTTNMQMYPEKISRVLDVVVRATSPVLIHCAGGRDRTGMIGSLLLLLAGAASASIVANYEAGFRGAAEHRGHGWSFDQVAGEWVSSAGEVWTGDELDAALDDRRPALLDWVETFDAQSYLTAAGVDSVTRRRLELLLIE</sequence>
<dbReference type="Proteomes" id="UP001204524">
    <property type="component" value="Unassembled WGS sequence"/>
</dbReference>
<protein>
    <submittedName>
        <fullName evidence="2">Tyrosine-protein phosphatase</fullName>
    </submittedName>
</protein>
<dbReference type="Pfam" id="PF13350">
    <property type="entry name" value="Y_phosphatase3"/>
    <property type="match status" value="1"/>
</dbReference>
<dbReference type="PROSITE" id="PS00383">
    <property type="entry name" value="TYR_PHOSPHATASE_1"/>
    <property type="match status" value="1"/>
</dbReference>
<evidence type="ECO:0000313" key="3">
    <source>
        <dbReference type="Proteomes" id="UP001204524"/>
    </source>
</evidence>
<name>A0ABT1KXR9_9ACTN</name>
<organism evidence="2 3">
    <name type="scientific">Nocardioides pinisoli</name>
    <dbReference type="NCBI Taxonomy" id="2950279"/>
    <lineage>
        <taxon>Bacteria</taxon>
        <taxon>Bacillati</taxon>
        <taxon>Actinomycetota</taxon>
        <taxon>Actinomycetes</taxon>
        <taxon>Propionibacteriales</taxon>
        <taxon>Nocardioidaceae</taxon>
        <taxon>Nocardioides</taxon>
    </lineage>
</organism>